<evidence type="ECO:0000313" key="2">
    <source>
        <dbReference type="Proteomes" id="UP001152622"/>
    </source>
</evidence>
<keyword evidence="2" id="KW-1185">Reference proteome</keyword>
<dbReference type="EMBL" id="JAINUF010000001">
    <property type="protein sequence ID" value="KAJ8382063.1"/>
    <property type="molecule type" value="Genomic_DNA"/>
</dbReference>
<dbReference type="AlphaFoldDB" id="A0A9Q1JDU7"/>
<accession>A0A9Q1JDU7</accession>
<gene>
    <name evidence="1" type="ORF">SKAU_G00028410</name>
</gene>
<reference evidence="1" key="1">
    <citation type="journal article" date="2023" name="Science">
        <title>Genome structures resolve the early diversification of teleost fishes.</title>
        <authorList>
            <person name="Parey E."/>
            <person name="Louis A."/>
            <person name="Montfort J."/>
            <person name="Bouchez O."/>
            <person name="Roques C."/>
            <person name="Iampietro C."/>
            <person name="Lluch J."/>
            <person name="Castinel A."/>
            <person name="Donnadieu C."/>
            <person name="Desvignes T."/>
            <person name="Floi Bucao C."/>
            <person name="Jouanno E."/>
            <person name="Wen M."/>
            <person name="Mejri S."/>
            <person name="Dirks R."/>
            <person name="Jansen H."/>
            <person name="Henkel C."/>
            <person name="Chen W.J."/>
            <person name="Zahm M."/>
            <person name="Cabau C."/>
            <person name="Klopp C."/>
            <person name="Thompson A.W."/>
            <person name="Robinson-Rechavi M."/>
            <person name="Braasch I."/>
            <person name="Lecointre G."/>
            <person name="Bobe J."/>
            <person name="Postlethwait J.H."/>
            <person name="Berthelot C."/>
            <person name="Roest Crollius H."/>
            <person name="Guiguen Y."/>
        </authorList>
    </citation>
    <scope>NUCLEOTIDE SEQUENCE</scope>
    <source>
        <strain evidence="1">WJC10195</strain>
    </source>
</reference>
<comment type="caution">
    <text evidence="1">The sequence shown here is derived from an EMBL/GenBank/DDBJ whole genome shotgun (WGS) entry which is preliminary data.</text>
</comment>
<proteinExistence type="predicted"/>
<organism evidence="1 2">
    <name type="scientific">Synaphobranchus kaupii</name>
    <name type="common">Kaup's arrowtooth eel</name>
    <dbReference type="NCBI Taxonomy" id="118154"/>
    <lineage>
        <taxon>Eukaryota</taxon>
        <taxon>Metazoa</taxon>
        <taxon>Chordata</taxon>
        <taxon>Craniata</taxon>
        <taxon>Vertebrata</taxon>
        <taxon>Euteleostomi</taxon>
        <taxon>Actinopterygii</taxon>
        <taxon>Neopterygii</taxon>
        <taxon>Teleostei</taxon>
        <taxon>Anguilliformes</taxon>
        <taxon>Synaphobranchidae</taxon>
        <taxon>Synaphobranchus</taxon>
    </lineage>
</organism>
<protein>
    <submittedName>
        <fullName evidence="1">Uncharacterized protein</fullName>
    </submittedName>
</protein>
<evidence type="ECO:0000313" key="1">
    <source>
        <dbReference type="EMBL" id="KAJ8382063.1"/>
    </source>
</evidence>
<sequence>MKKVWKAGEPREAICEVGSSTQGSSQSLLTILLPPAGWLRNAACCTDLAGNQQRSSPEGQQRLGQLAGLWRRWAEPPKFFQLVPFLLSTAWENRGSPAYTHVPSSGMRAAWGPRGTAELSQAGFIPSQCI</sequence>
<dbReference type="Proteomes" id="UP001152622">
    <property type="component" value="Chromosome 1"/>
</dbReference>
<name>A0A9Q1JDU7_SYNKA</name>